<gene>
    <name evidence="4" type="ORF">S03H2_53145</name>
</gene>
<name>X1HNL6_9ZZZZ</name>
<feature type="domain" description="DNA mismatch repair protein S5" evidence="2">
    <location>
        <begin position="2"/>
        <end position="49"/>
    </location>
</feature>
<accession>X1HNL6</accession>
<dbReference type="AlphaFoldDB" id="X1HNL6"/>
<evidence type="ECO:0008006" key="5">
    <source>
        <dbReference type="Google" id="ProtNLM"/>
    </source>
</evidence>
<dbReference type="InterPro" id="IPR037198">
    <property type="entry name" value="MutL_C_sf"/>
</dbReference>
<dbReference type="EMBL" id="BARU01033815">
    <property type="protein sequence ID" value="GAH71731.1"/>
    <property type="molecule type" value="Genomic_DNA"/>
</dbReference>
<dbReference type="InterPro" id="IPR014721">
    <property type="entry name" value="Ribsml_uS5_D2-typ_fold_subgr"/>
</dbReference>
<dbReference type="CDD" id="cd00782">
    <property type="entry name" value="MutL_Trans"/>
    <property type="match status" value="1"/>
</dbReference>
<dbReference type="InterPro" id="IPR014790">
    <property type="entry name" value="MutL_C"/>
</dbReference>
<organism evidence="4">
    <name type="scientific">marine sediment metagenome</name>
    <dbReference type="NCBI Taxonomy" id="412755"/>
    <lineage>
        <taxon>unclassified sequences</taxon>
        <taxon>metagenomes</taxon>
        <taxon>ecological metagenomes</taxon>
    </lineage>
</organism>
<dbReference type="SUPFAM" id="SSF118116">
    <property type="entry name" value="DNA mismatch repair protein MutL"/>
    <property type="match status" value="1"/>
</dbReference>
<proteinExistence type="predicted"/>
<dbReference type="Gene3D" id="3.30.1540.20">
    <property type="entry name" value="MutL, C-terminal domain, dimerisation subdomain"/>
    <property type="match status" value="1"/>
</dbReference>
<reference evidence="4" key="1">
    <citation type="journal article" date="2014" name="Front. Microbiol.">
        <title>High frequency of phylogenetically diverse reductive dehalogenase-homologous genes in deep subseafloor sedimentary metagenomes.</title>
        <authorList>
            <person name="Kawai M."/>
            <person name="Futagami T."/>
            <person name="Toyoda A."/>
            <person name="Takaki Y."/>
            <person name="Nishi S."/>
            <person name="Hori S."/>
            <person name="Arai W."/>
            <person name="Tsubouchi T."/>
            <person name="Morono Y."/>
            <person name="Uchiyama I."/>
            <person name="Ito T."/>
            <person name="Fujiyama A."/>
            <person name="Inagaki F."/>
            <person name="Takami H."/>
        </authorList>
    </citation>
    <scope>NUCLEOTIDE SEQUENCE</scope>
    <source>
        <strain evidence="4">Expedition CK06-06</strain>
    </source>
</reference>
<protein>
    <recommendedName>
        <fullName evidence="5">MutL C-terminal dimerisation domain-containing protein</fullName>
    </recommendedName>
</protein>
<feature type="region of interest" description="Disordered" evidence="1">
    <location>
        <begin position="95"/>
        <end position="115"/>
    </location>
</feature>
<dbReference type="GO" id="GO:0032300">
    <property type="term" value="C:mismatch repair complex"/>
    <property type="evidence" value="ECO:0007669"/>
    <property type="project" value="InterPro"/>
</dbReference>
<evidence type="ECO:0000259" key="3">
    <source>
        <dbReference type="Pfam" id="PF08676"/>
    </source>
</evidence>
<dbReference type="GO" id="GO:0016887">
    <property type="term" value="F:ATP hydrolysis activity"/>
    <property type="evidence" value="ECO:0007669"/>
    <property type="project" value="InterPro"/>
</dbReference>
<feature type="domain" description="MutL C-terminal dimerisation" evidence="3">
    <location>
        <begin position="173"/>
        <end position="225"/>
    </location>
</feature>
<dbReference type="InterPro" id="IPR038973">
    <property type="entry name" value="MutL/Mlh/Pms-like"/>
</dbReference>
<dbReference type="GO" id="GO:0140664">
    <property type="term" value="F:ATP-dependent DNA damage sensor activity"/>
    <property type="evidence" value="ECO:0007669"/>
    <property type="project" value="InterPro"/>
</dbReference>
<comment type="caution">
    <text evidence="4">The sequence shown here is derived from an EMBL/GenBank/DDBJ whole genome shotgun (WGS) entry which is preliminary data.</text>
</comment>
<evidence type="ECO:0000313" key="4">
    <source>
        <dbReference type="EMBL" id="GAH71731.1"/>
    </source>
</evidence>
<dbReference type="InterPro" id="IPR013507">
    <property type="entry name" value="DNA_mismatch_S5_2-like"/>
</dbReference>
<dbReference type="SUPFAM" id="SSF54211">
    <property type="entry name" value="Ribosomal protein S5 domain 2-like"/>
    <property type="match status" value="1"/>
</dbReference>
<dbReference type="GO" id="GO:0005524">
    <property type="term" value="F:ATP binding"/>
    <property type="evidence" value="ECO:0007669"/>
    <property type="project" value="InterPro"/>
</dbReference>
<dbReference type="InterPro" id="IPR020568">
    <property type="entry name" value="Ribosomal_Su5_D2-typ_SF"/>
</dbReference>
<dbReference type="GO" id="GO:0030983">
    <property type="term" value="F:mismatched DNA binding"/>
    <property type="evidence" value="ECO:0007669"/>
    <property type="project" value="InterPro"/>
</dbReference>
<evidence type="ECO:0000256" key="1">
    <source>
        <dbReference type="SAM" id="MobiDB-lite"/>
    </source>
</evidence>
<dbReference type="GO" id="GO:0006298">
    <property type="term" value="P:mismatch repair"/>
    <property type="evidence" value="ECO:0007669"/>
    <property type="project" value="InterPro"/>
</dbReference>
<dbReference type="PANTHER" id="PTHR10073">
    <property type="entry name" value="DNA MISMATCH REPAIR PROTEIN MLH, PMS, MUTL"/>
    <property type="match status" value="1"/>
</dbReference>
<dbReference type="PANTHER" id="PTHR10073:SF12">
    <property type="entry name" value="DNA MISMATCH REPAIR PROTEIN MLH1"/>
    <property type="match status" value="1"/>
</dbReference>
<dbReference type="Gene3D" id="3.30.230.10">
    <property type="match status" value="1"/>
</dbReference>
<dbReference type="Pfam" id="PF08676">
    <property type="entry name" value="MutL_C"/>
    <property type="match status" value="1"/>
</dbReference>
<dbReference type="InterPro" id="IPR042120">
    <property type="entry name" value="MutL_C_dimsub"/>
</dbReference>
<feature type="non-terminal residue" evidence="4">
    <location>
        <position position="225"/>
    </location>
</feature>
<sequence length="225" mass="26281">MTGKFPFFIVNLEINPSVIDFNVHPKKLNIRFENEDYIYNKVYNVVRKFVEEKFIEKEDNYNFLEIGKYVSIKADSEKEELYQKSENSMDAIERVTKDSNDKLESKDKTPIDPASKLDKEVPEKTVQLNLTSSDIVKDAVDMSSADTFLRRNYIDLKNFPKLRLISHTGQLSNKTYILLEGINKNDEGGFYILDQHAASERVSKEFFYDFYENSKKTKQKLISPL</sequence>
<dbReference type="Pfam" id="PF01119">
    <property type="entry name" value="DNA_mis_repair"/>
    <property type="match status" value="1"/>
</dbReference>
<evidence type="ECO:0000259" key="2">
    <source>
        <dbReference type="Pfam" id="PF01119"/>
    </source>
</evidence>